<keyword evidence="1" id="KW-0812">Transmembrane</keyword>
<name>F2D9T8_HORVV</name>
<organism evidence="2">
    <name type="scientific">Hordeum vulgare subsp. vulgare</name>
    <name type="common">Domesticated barley</name>
    <dbReference type="NCBI Taxonomy" id="112509"/>
    <lineage>
        <taxon>Eukaryota</taxon>
        <taxon>Viridiplantae</taxon>
        <taxon>Streptophyta</taxon>
        <taxon>Embryophyta</taxon>
        <taxon>Tracheophyta</taxon>
        <taxon>Spermatophyta</taxon>
        <taxon>Magnoliopsida</taxon>
        <taxon>Liliopsida</taxon>
        <taxon>Poales</taxon>
        <taxon>Poaceae</taxon>
        <taxon>BOP clade</taxon>
        <taxon>Pooideae</taxon>
        <taxon>Triticodae</taxon>
        <taxon>Triticeae</taxon>
        <taxon>Hordeinae</taxon>
        <taxon>Hordeum</taxon>
    </lineage>
</organism>
<evidence type="ECO:0000313" key="2">
    <source>
        <dbReference type="EMBL" id="BAJ91859.1"/>
    </source>
</evidence>
<reference evidence="2" key="1">
    <citation type="journal article" date="2011" name="Plant Physiol.">
        <title>Comprehensive sequence analysis of 24,783 barley full-length cDNAs derived from 12 clone libraries.</title>
        <authorList>
            <person name="Matsumoto T."/>
            <person name="Tanaka T."/>
            <person name="Sakai H."/>
            <person name="Amano N."/>
            <person name="Kanamori H."/>
            <person name="Kurita K."/>
            <person name="Kikuta A."/>
            <person name="Kamiya K."/>
            <person name="Yamamoto M."/>
            <person name="Ikawa H."/>
            <person name="Fujii N."/>
            <person name="Hori K."/>
            <person name="Itoh T."/>
            <person name="Sato K."/>
        </authorList>
    </citation>
    <scope>NUCLEOTIDE SEQUENCE</scope>
</reference>
<sequence length="80" mass="8753">MCHIQSSAPRHADDTTPPHAALRVCITGVPGRRCHHAGVESATGLKATKYLVWIFEPLVMDANVLALPSFLFIFSLLMSH</sequence>
<accession>F2D9T8</accession>
<keyword evidence="1" id="KW-1133">Transmembrane helix</keyword>
<dbReference type="AlphaFoldDB" id="F2D9T8"/>
<keyword evidence="1" id="KW-0472">Membrane</keyword>
<proteinExistence type="evidence at transcript level"/>
<dbReference type="EMBL" id="AK360650">
    <property type="protein sequence ID" value="BAJ91859.1"/>
    <property type="molecule type" value="mRNA"/>
</dbReference>
<feature type="transmembrane region" description="Helical" evidence="1">
    <location>
        <begin position="50"/>
        <end position="77"/>
    </location>
</feature>
<evidence type="ECO:0000256" key="1">
    <source>
        <dbReference type="SAM" id="Phobius"/>
    </source>
</evidence>
<protein>
    <submittedName>
        <fullName evidence="2">Predicted protein</fullName>
    </submittedName>
</protein>